<evidence type="ECO:0000256" key="6">
    <source>
        <dbReference type="ARBA" id="ARBA00023316"/>
    </source>
</evidence>
<dbReference type="InterPro" id="IPR036366">
    <property type="entry name" value="PGBDSf"/>
</dbReference>
<keyword evidence="6 7" id="KW-0961">Cell wall biogenesis/degradation</keyword>
<dbReference type="Pfam" id="PF03734">
    <property type="entry name" value="YkuD"/>
    <property type="match status" value="1"/>
</dbReference>
<dbReference type="InterPro" id="IPR005490">
    <property type="entry name" value="LD_TPept_cat_dom"/>
</dbReference>
<evidence type="ECO:0000256" key="3">
    <source>
        <dbReference type="ARBA" id="ARBA00022679"/>
    </source>
</evidence>
<dbReference type="GO" id="GO:0071555">
    <property type="term" value="P:cell wall organization"/>
    <property type="evidence" value="ECO:0007669"/>
    <property type="project" value="UniProtKB-UniRule"/>
</dbReference>
<dbReference type="PROSITE" id="PS52029">
    <property type="entry name" value="LD_TPASE"/>
    <property type="match status" value="1"/>
</dbReference>
<evidence type="ECO:0000256" key="7">
    <source>
        <dbReference type="PROSITE-ProRule" id="PRU01373"/>
    </source>
</evidence>
<keyword evidence="3" id="KW-0808">Transferase</keyword>
<dbReference type="PANTHER" id="PTHR30582:SF30">
    <property type="entry name" value="BLR4375 PROTEIN"/>
    <property type="match status" value="1"/>
</dbReference>
<dbReference type="Pfam" id="PF01471">
    <property type="entry name" value="PG_binding_1"/>
    <property type="match status" value="1"/>
</dbReference>
<feature type="active site" description="Nucleophile" evidence="7">
    <location>
        <position position="295"/>
    </location>
</feature>
<dbReference type="SUPFAM" id="SSF47090">
    <property type="entry name" value="PGBD-like"/>
    <property type="match status" value="1"/>
</dbReference>
<keyword evidence="8" id="KW-0732">Signal</keyword>
<accession>A0A1I5WXE5</accession>
<evidence type="ECO:0000313" key="10">
    <source>
        <dbReference type="EMBL" id="SFQ24301.1"/>
    </source>
</evidence>
<evidence type="ECO:0000256" key="5">
    <source>
        <dbReference type="ARBA" id="ARBA00022984"/>
    </source>
</evidence>
<dbReference type="GO" id="GO:0018104">
    <property type="term" value="P:peptidoglycan-protein cross-linking"/>
    <property type="evidence" value="ECO:0007669"/>
    <property type="project" value="TreeGrafter"/>
</dbReference>
<dbReference type="STRING" id="441119.SAMN04488047_1633"/>
<dbReference type="Proteomes" id="UP000199356">
    <property type="component" value="Unassembled WGS sequence"/>
</dbReference>
<evidence type="ECO:0000256" key="4">
    <source>
        <dbReference type="ARBA" id="ARBA00022960"/>
    </source>
</evidence>
<keyword evidence="10" id="KW-0449">Lipoprotein</keyword>
<dbReference type="EMBL" id="FOXA01000063">
    <property type="protein sequence ID" value="SFQ24301.1"/>
    <property type="molecule type" value="Genomic_DNA"/>
</dbReference>
<evidence type="ECO:0000313" key="11">
    <source>
        <dbReference type="Proteomes" id="UP000199356"/>
    </source>
</evidence>
<feature type="signal peptide" evidence="8">
    <location>
        <begin position="1"/>
        <end position="21"/>
    </location>
</feature>
<keyword evidence="4 7" id="KW-0133">Cell shape</keyword>
<evidence type="ECO:0000256" key="8">
    <source>
        <dbReference type="SAM" id="SignalP"/>
    </source>
</evidence>
<dbReference type="GO" id="GO:0008360">
    <property type="term" value="P:regulation of cell shape"/>
    <property type="evidence" value="ECO:0007669"/>
    <property type="project" value="UniProtKB-UniRule"/>
</dbReference>
<protein>
    <submittedName>
        <fullName evidence="10">Lipoprotein-anchoring transpeptidase ErfK/SrfK</fullName>
    </submittedName>
</protein>
<dbReference type="InterPro" id="IPR050979">
    <property type="entry name" value="LD-transpeptidase"/>
</dbReference>
<dbReference type="GO" id="GO:0071972">
    <property type="term" value="F:peptidoglycan L,D-transpeptidase activity"/>
    <property type="evidence" value="ECO:0007669"/>
    <property type="project" value="TreeGrafter"/>
</dbReference>
<proteinExistence type="inferred from homology"/>
<dbReference type="AlphaFoldDB" id="A0A1I5WXE5"/>
<feature type="domain" description="L,D-TPase catalytic" evidence="9">
    <location>
        <begin position="186"/>
        <end position="319"/>
    </location>
</feature>
<gene>
    <name evidence="10" type="ORF">SAMN04488047_1633</name>
</gene>
<sequence length="323" mass="34496">MRRIFFVTATAAILAPFGAGAQPSPDGVAAADYGGGPLPEGQSSITLVVQILLDRANVSPGVIDGWRGPMSRSAIRAFEAREGLEPDGRMDRHVWEALGGPRHASVLQSYRLSENDISGLSAPLPEDYSRLAEREYLGYTRVSEKLAEKFHMDEELLRGLNPGAEFSAGENIIVAAPGARSDASASRVEVRKAAGRVAAFDDDGTMVANYPATVGSDQLPSPSGTHEVKAIAIEPNYTYKPDVNFQQMDNTKPLVLPPGPNGPVGSVWIDLTEPTYGIHGTSDPDELFQEQSHGCVRLTNWDARELAGMVDQGVPVAFVGGGR</sequence>
<evidence type="ECO:0000259" key="9">
    <source>
        <dbReference type="PROSITE" id="PS52029"/>
    </source>
</evidence>
<comment type="pathway">
    <text evidence="1 7">Cell wall biogenesis; peptidoglycan biosynthesis.</text>
</comment>
<dbReference type="CDD" id="cd16913">
    <property type="entry name" value="YkuD_like"/>
    <property type="match status" value="1"/>
</dbReference>
<keyword evidence="11" id="KW-1185">Reference proteome</keyword>
<evidence type="ECO:0000256" key="2">
    <source>
        <dbReference type="ARBA" id="ARBA00005992"/>
    </source>
</evidence>
<dbReference type="InterPro" id="IPR038063">
    <property type="entry name" value="Transpep_catalytic_dom"/>
</dbReference>
<organism evidence="10 11">
    <name type="scientific">Tranquillimonas alkanivorans</name>
    <dbReference type="NCBI Taxonomy" id="441119"/>
    <lineage>
        <taxon>Bacteria</taxon>
        <taxon>Pseudomonadati</taxon>
        <taxon>Pseudomonadota</taxon>
        <taxon>Alphaproteobacteria</taxon>
        <taxon>Rhodobacterales</taxon>
        <taxon>Roseobacteraceae</taxon>
        <taxon>Tranquillimonas</taxon>
    </lineage>
</organism>
<keyword evidence="5 7" id="KW-0573">Peptidoglycan synthesis</keyword>
<dbReference type="InterPro" id="IPR036365">
    <property type="entry name" value="PGBD-like_sf"/>
</dbReference>
<dbReference type="UniPathway" id="UPA00219"/>
<dbReference type="SUPFAM" id="SSF141523">
    <property type="entry name" value="L,D-transpeptidase catalytic domain-like"/>
    <property type="match status" value="1"/>
</dbReference>
<dbReference type="OrthoDB" id="9787225at2"/>
<dbReference type="GO" id="GO:0016740">
    <property type="term" value="F:transferase activity"/>
    <property type="evidence" value="ECO:0007669"/>
    <property type="project" value="UniProtKB-KW"/>
</dbReference>
<comment type="similarity">
    <text evidence="2">Belongs to the YkuD family.</text>
</comment>
<dbReference type="PANTHER" id="PTHR30582">
    <property type="entry name" value="L,D-TRANSPEPTIDASE"/>
    <property type="match status" value="1"/>
</dbReference>
<dbReference type="InterPro" id="IPR002477">
    <property type="entry name" value="Peptidoglycan-bd-like"/>
</dbReference>
<reference evidence="10 11" key="1">
    <citation type="submission" date="2016-10" db="EMBL/GenBank/DDBJ databases">
        <authorList>
            <person name="de Groot N.N."/>
        </authorList>
    </citation>
    <scope>NUCLEOTIDE SEQUENCE [LARGE SCALE GENOMIC DNA]</scope>
    <source>
        <strain evidence="10 11">DSM 19547</strain>
    </source>
</reference>
<dbReference type="RefSeq" id="WP_093425984.1">
    <property type="nucleotide sequence ID" value="NZ_FOXA01000063.1"/>
</dbReference>
<dbReference type="Gene3D" id="1.10.101.10">
    <property type="entry name" value="PGBD-like superfamily/PGBD"/>
    <property type="match status" value="1"/>
</dbReference>
<feature type="chain" id="PRO_5011482184" evidence="8">
    <location>
        <begin position="22"/>
        <end position="323"/>
    </location>
</feature>
<dbReference type="GO" id="GO:0005576">
    <property type="term" value="C:extracellular region"/>
    <property type="evidence" value="ECO:0007669"/>
    <property type="project" value="TreeGrafter"/>
</dbReference>
<name>A0A1I5WXE5_9RHOB</name>
<feature type="active site" description="Proton donor/acceptor" evidence="7">
    <location>
        <position position="279"/>
    </location>
</feature>
<dbReference type="Gene3D" id="2.40.440.10">
    <property type="entry name" value="L,D-transpeptidase catalytic domain-like"/>
    <property type="match status" value="1"/>
</dbReference>
<evidence type="ECO:0000256" key="1">
    <source>
        <dbReference type="ARBA" id="ARBA00004752"/>
    </source>
</evidence>